<dbReference type="EMBL" id="AYZO01000002">
    <property type="protein sequence ID" value="KRN14523.1"/>
    <property type="molecule type" value="Genomic_DNA"/>
</dbReference>
<evidence type="ECO:0000313" key="2">
    <source>
        <dbReference type="EMBL" id="CCI87880.1"/>
    </source>
</evidence>
<proteinExistence type="predicted"/>
<organism evidence="2 4">
    <name type="scientific">Lactobacillus gigeriorum DSM 23908 = CRBIP 24.85</name>
    <dbReference type="NCBI Taxonomy" id="1423751"/>
    <lineage>
        <taxon>Bacteria</taxon>
        <taxon>Bacillati</taxon>
        <taxon>Bacillota</taxon>
        <taxon>Bacilli</taxon>
        <taxon>Lactobacillales</taxon>
        <taxon>Lactobacillaceae</taxon>
        <taxon>Lactobacillus</taxon>
    </lineage>
</organism>
<dbReference type="Proteomes" id="UP000051521">
    <property type="component" value="Unassembled WGS sequence"/>
</dbReference>
<dbReference type="AlphaFoldDB" id="I7K273"/>
<dbReference type="EMBL" id="CAKC01000093">
    <property type="protein sequence ID" value="CCI87880.1"/>
    <property type="molecule type" value="Genomic_DNA"/>
</dbReference>
<gene>
    <name evidence="2" type="ORF">BN52_00945</name>
    <name evidence="3" type="ORF">FC38_GL000606</name>
</gene>
<dbReference type="SUPFAM" id="SSF55797">
    <property type="entry name" value="PR-1-like"/>
    <property type="match status" value="1"/>
</dbReference>
<evidence type="ECO:0000259" key="1">
    <source>
        <dbReference type="Pfam" id="PF00188"/>
    </source>
</evidence>
<accession>I7K273</accession>
<reference evidence="2 4" key="1">
    <citation type="submission" date="2012-06" db="EMBL/GenBank/DDBJ databases">
        <title>Draft genome sequence of Lactobacillus gigeriorum CRBIP 24.85T, isolated from chicken crop.</title>
        <authorList>
            <person name="Cousin S."/>
            <person name="Ma L."/>
            <person name="Creno S."/>
            <person name="Clermont D."/>
            <person name="Loux V."/>
            <person name="Bizet C."/>
            <person name="Bouchier C."/>
        </authorList>
    </citation>
    <scope>NUCLEOTIDE SEQUENCE [LARGE SCALE GENOMIC DNA]</scope>
    <source>
        <strain evidence="4">CRBIP 24.85T</strain>
        <strain evidence="2">Type strain: CRBIP 24.85</strain>
    </source>
</reference>
<protein>
    <submittedName>
        <fullName evidence="2">SCP-like extracellular protein</fullName>
    </submittedName>
</protein>
<dbReference type="Gene3D" id="3.40.33.10">
    <property type="entry name" value="CAP"/>
    <property type="match status" value="1"/>
</dbReference>
<comment type="caution">
    <text evidence="2">The sequence shown here is derived from an EMBL/GenBank/DDBJ whole genome shotgun (WGS) entry which is preliminary data.</text>
</comment>
<dbReference type="InterPro" id="IPR014044">
    <property type="entry name" value="CAP_dom"/>
</dbReference>
<reference evidence="3 5" key="2">
    <citation type="journal article" date="2015" name="Genome Announc.">
        <title>Expanding the biotechnology potential of lactobacilli through comparative genomics of 213 strains and associated genera.</title>
        <authorList>
            <person name="Sun Z."/>
            <person name="Harris H.M."/>
            <person name="McCann A."/>
            <person name="Guo C."/>
            <person name="Argimon S."/>
            <person name="Zhang W."/>
            <person name="Yang X."/>
            <person name="Jeffery I.B."/>
            <person name="Cooney J.C."/>
            <person name="Kagawa T.F."/>
            <person name="Liu W."/>
            <person name="Song Y."/>
            <person name="Salvetti E."/>
            <person name="Wrobel A."/>
            <person name="Rasinkangas P."/>
            <person name="Parkhill J."/>
            <person name="Rea M.C."/>
            <person name="O'Sullivan O."/>
            <person name="Ritari J."/>
            <person name="Douillard F.P."/>
            <person name="Paul Ross R."/>
            <person name="Yang R."/>
            <person name="Briner A.E."/>
            <person name="Felis G.E."/>
            <person name="de Vos W.M."/>
            <person name="Barrangou R."/>
            <person name="Klaenhammer T.R."/>
            <person name="Caufield P.W."/>
            <person name="Cui Y."/>
            <person name="Zhang H."/>
            <person name="O'Toole P.W."/>
        </authorList>
    </citation>
    <scope>NUCLEOTIDE SEQUENCE [LARGE SCALE GENOMIC DNA]</scope>
    <source>
        <strain evidence="3 5">DSM 23908</strain>
    </source>
</reference>
<dbReference type="Pfam" id="PF00188">
    <property type="entry name" value="CAP"/>
    <property type="match status" value="1"/>
</dbReference>
<dbReference type="STRING" id="1423751.FC38_GL000606"/>
<name>I7K273_9LACO</name>
<dbReference type="Proteomes" id="UP000009326">
    <property type="component" value="Unassembled WGS sequence"/>
</dbReference>
<evidence type="ECO:0000313" key="4">
    <source>
        <dbReference type="Proteomes" id="UP000009326"/>
    </source>
</evidence>
<dbReference type="InterPro" id="IPR035940">
    <property type="entry name" value="CAP_sf"/>
</dbReference>
<feature type="domain" description="SCP" evidence="1">
    <location>
        <begin position="66"/>
        <end position="174"/>
    </location>
</feature>
<sequence>MVLGKVKLKKIKKVKKPSKASSGRHSATITANSNTGKVNVAYGNSGNSKKIVFNDQYVEEFKQAFLNLVNDWRKSNGTSAFSLNSELNQYAAKIANDQKNGLDNHAGFINDPNNPSHAENIGYVSIDTPAKYAKRIFYEMVYNDAASNWGHRDNLANPSYSNLGLGLSKYGDGYLAVAMELN</sequence>
<keyword evidence="5" id="KW-1185">Reference proteome</keyword>
<evidence type="ECO:0000313" key="3">
    <source>
        <dbReference type="EMBL" id="KRN14523.1"/>
    </source>
</evidence>
<dbReference type="RefSeq" id="WP_008474228.1">
    <property type="nucleotide sequence ID" value="NZ_AYZO01000002.1"/>
</dbReference>
<evidence type="ECO:0000313" key="5">
    <source>
        <dbReference type="Proteomes" id="UP000051521"/>
    </source>
</evidence>
<dbReference type="PATRIC" id="fig|1423751.3.peg.629"/>